<evidence type="ECO:0000256" key="2">
    <source>
        <dbReference type="ARBA" id="ARBA00022963"/>
    </source>
</evidence>
<dbReference type="InterPro" id="IPR050301">
    <property type="entry name" value="NTE"/>
</dbReference>
<dbReference type="PANTHER" id="PTHR14226:SF78">
    <property type="entry name" value="SLR0060 PROTEIN"/>
    <property type="match status" value="1"/>
</dbReference>
<dbReference type="AlphaFoldDB" id="A0A100JUD9"/>
<evidence type="ECO:0000313" key="7">
    <source>
        <dbReference type="EMBL" id="GAQ65863.1"/>
    </source>
</evidence>
<sequence length="440" mass="47094">MTRSQHAHDTFTRPAPRTAPPEAAPSPAARPGPSGGPAWAVDSPALGTGLTARPCGDPLRPAEPPPATGTPVALALSGGGFRATLSALGFVRLLADAGLLRHLRYASSVSGGSIANACLATAWPALRERNFTPRAVDELVTAPVVDHVSSHSLKRSLLRDIWRTLGPTTRTDLLARRLDDWFLGETELADLDPQVRWIVNAANMTTGVRFTFERDVYGDYSIGLARTAGTGLRLSRAVSASAAVPGLLPPVVLDGSPFPCAAHDPALLDGGTYDNTGLEAIDGDRYRHTFLCALNAGGLLRPGMYGRIPVIRDLARANSLLYRQSTTLRTRATIERFRRAAALGPVGELPDGARRGILVQLSTDFPDEDPLPHRWRVAFPEHRTHDGRDLALVPTVFDRLSPSLCRALVHRGWWLGGAALAAYHPGLLPSDLSALDPPEL</sequence>
<evidence type="ECO:0000313" key="8">
    <source>
        <dbReference type="Proteomes" id="UP000067448"/>
    </source>
</evidence>
<dbReference type="Proteomes" id="UP000067448">
    <property type="component" value="Unassembled WGS sequence"/>
</dbReference>
<comment type="caution">
    <text evidence="4">Lacks conserved residue(s) required for the propagation of feature annotation.</text>
</comment>
<feature type="active site" description="Proton acceptor" evidence="4">
    <location>
        <position position="269"/>
    </location>
</feature>
<protein>
    <submittedName>
        <fullName evidence="7">Patatin-like phospholipase</fullName>
    </submittedName>
</protein>
<feature type="compositionally biased region" description="Basic and acidic residues" evidence="5">
    <location>
        <begin position="1"/>
        <end position="11"/>
    </location>
</feature>
<evidence type="ECO:0000259" key="6">
    <source>
        <dbReference type="PROSITE" id="PS51635"/>
    </source>
</evidence>
<evidence type="ECO:0000256" key="3">
    <source>
        <dbReference type="ARBA" id="ARBA00023098"/>
    </source>
</evidence>
<dbReference type="SUPFAM" id="SSF52151">
    <property type="entry name" value="FabD/lysophospholipase-like"/>
    <property type="match status" value="1"/>
</dbReference>
<organism evidence="7 8">
    <name type="scientific">Streptomyces scabiei</name>
    <dbReference type="NCBI Taxonomy" id="1930"/>
    <lineage>
        <taxon>Bacteria</taxon>
        <taxon>Bacillati</taxon>
        <taxon>Actinomycetota</taxon>
        <taxon>Actinomycetes</taxon>
        <taxon>Kitasatosporales</taxon>
        <taxon>Streptomycetaceae</taxon>
        <taxon>Streptomyces</taxon>
    </lineage>
</organism>
<keyword evidence="2 4" id="KW-0442">Lipid degradation</keyword>
<accession>A0A100JUD9</accession>
<proteinExistence type="predicted"/>
<dbReference type="OrthoDB" id="9813090at2"/>
<comment type="caution">
    <text evidence="7">The sequence shown here is derived from an EMBL/GenBank/DDBJ whole genome shotgun (WGS) entry which is preliminary data.</text>
</comment>
<reference evidence="8" key="3">
    <citation type="submission" date="2016-02" db="EMBL/GenBank/DDBJ databases">
        <title>Draft genome of pathogenic Streptomyces sp. in Japan.</title>
        <authorList>
            <person name="Tomihama T."/>
            <person name="Ikenaga M."/>
            <person name="Sakai M."/>
            <person name="Okubo T."/>
            <person name="Ikeda S."/>
        </authorList>
    </citation>
    <scope>NUCLEOTIDE SEQUENCE [LARGE SCALE GENOMIC DNA]</scope>
    <source>
        <strain evidence="8">S58</strain>
    </source>
</reference>
<keyword evidence="1 4" id="KW-0378">Hydrolase</keyword>
<name>A0A100JUD9_STRSC</name>
<dbReference type="InterPro" id="IPR002641">
    <property type="entry name" value="PNPLA_dom"/>
</dbReference>
<dbReference type="GO" id="GO:0016787">
    <property type="term" value="F:hydrolase activity"/>
    <property type="evidence" value="ECO:0007669"/>
    <property type="project" value="UniProtKB-UniRule"/>
</dbReference>
<dbReference type="Gene3D" id="3.40.1090.10">
    <property type="entry name" value="Cytosolic phospholipase A2 catalytic domain"/>
    <property type="match status" value="2"/>
</dbReference>
<dbReference type="Pfam" id="PF01734">
    <property type="entry name" value="Patatin"/>
    <property type="match status" value="1"/>
</dbReference>
<reference evidence="7 8" key="2">
    <citation type="journal article" date="2016" name="Genome Announc.">
        <title>Draft Genome Sequences of Streptomyces scabiei S58, Streptomyces turgidiscabies T45, and Streptomyces acidiscabies a10, the Pathogens of Potato Common Scab, Isolated in Japan.</title>
        <authorList>
            <person name="Tomihama T."/>
            <person name="Nishi Y."/>
            <person name="Sakai M."/>
            <person name="Ikenaga M."/>
            <person name="Okubo T."/>
            <person name="Ikeda S."/>
        </authorList>
    </citation>
    <scope>NUCLEOTIDE SEQUENCE [LARGE SCALE GENOMIC DNA]</scope>
    <source>
        <strain evidence="7 8">S58</strain>
    </source>
</reference>
<feature type="active site" description="Nucleophile" evidence="4">
    <location>
        <position position="110"/>
    </location>
</feature>
<feature type="region of interest" description="Disordered" evidence="5">
    <location>
        <begin position="1"/>
        <end position="70"/>
    </location>
</feature>
<feature type="short sequence motif" description="DGA/G" evidence="4">
    <location>
        <begin position="269"/>
        <end position="271"/>
    </location>
</feature>
<dbReference type="InterPro" id="IPR016035">
    <property type="entry name" value="Acyl_Trfase/lysoPLipase"/>
</dbReference>
<dbReference type="PROSITE" id="PS51635">
    <property type="entry name" value="PNPLA"/>
    <property type="match status" value="1"/>
</dbReference>
<dbReference type="PANTHER" id="PTHR14226">
    <property type="entry name" value="NEUROPATHY TARGET ESTERASE/SWISS CHEESE D.MELANOGASTER"/>
    <property type="match status" value="1"/>
</dbReference>
<dbReference type="RefSeq" id="WP_059083195.1">
    <property type="nucleotide sequence ID" value="NZ_BCMM01000035.1"/>
</dbReference>
<feature type="compositionally biased region" description="Pro residues" evidence="5">
    <location>
        <begin position="17"/>
        <end position="30"/>
    </location>
</feature>
<evidence type="ECO:0000256" key="4">
    <source>
        <dbReference type="PROSITE-ProRule" id="PRU01161"/>
    </source>
</evidence>
<dbReference type="GO" id="GO:0016042">
    <property type="term" value="P:lipid catabolic process"/>
    <property type="evidence" value="ECO:0007669"/>
    <property type="project" value="UniProtKB-UniRule"/>
</dbReference>
<feature type="domain" description="PNPLA" evidence="6">
    <location>
        <begin position="74"/>
        <end position="282"/>
    </location>
</feature>
<reference evidence="8" key="1">
    <citation type="submission" date="2015-11" db="EMBL/GenBank/DDBJ databases">
        <authorList>
            <consortium name="Cross-ministerial Strategic Innovation Promotion Program (SIP) consortium"/>
            <person name="Tomihama T."/>
            <person name="Ikenaga M."/>
            <person name="Sakai M."/>
            <person name="Okubo T."/>
            <person name="Ikeda S."/>
        </authorList>
    </citation>
    <scope>NUCLEOTIDE SEQUENCE [LARGE SCALE GENOMIC DNA]</scope>
    <source>
        <strain evidence="8">S58</strain>
    </source>
</reference>
<keyword evidence="3 4" id="KW-0443">Lipid metabolism</keyword>
<evidence type="ECO:0000256" key="1">
    <source>
        <dbReference type="ARBA" id="ARBA00022801"/>
    </source>
</evidence>
<dbReference type="EMBL" id="BCMM01000035">
    <property type="protein sequence ID" value="GAQ65863.1"/>
    <property type="molecule type" value="Genomic_DNA"/>
</dbReference>
<gene>
    <name evidence="7" type="ORF">SsS58_06290</name>
</gene>
<evidence type="ECO:0000256" key="5">
    <source>
        <dbReference type="SAM" id="MobiDB-lite"/>
    </source>
</evidence>